<dbReference type="STRING" id="1353009.A0A1Y2I6X0"/>
<organism evidence="6 7">
    <name type="scientific">Trametes coccinea (strain BRFM310)</name>
    <name type="common">Pycnoporus coccineus</name>
    <dbReference type="NCBI Taxonomy" id="1353009"/>
    <lineage>
        <taxon>Eukaryota</taxon>
        <taxon>Fungi</taxon>
        <taxon>Dikarya</taxon>
        <taxon>Basidiomycota</taxon>
        <taxon>Agaricomycotina</taxon>
        <taxon>Agaricomycetes</taxon>
        <taxon>Polyporales</taxon>
        <taxon>Polyporaceae</taxon>
        <taxon>Trametes</taxon>
    </lineage>
</organism>
<dbReference type="AlphaFoldDB" id="A0A1Y2I6X0"/>
<keyword evidence="4 6" id="KW-0503">Monooxygenase</keyword>
<dbReference type="OrthoDB" id="655030at2759"/>
<evidence type="ECO:0000313" key="6">
    <source>
        <dbReference type="EMBL" id="OSC96904.1"/>
    </source>
</evidence>
<feature type="domain" description="FAD-binding" evidence="5">
    <location>
        <begin position="53"/>
        <end position="385"/>
    </location>
</feature>
<evidence type="ECO:0000256" key="2">
    <source>
        <dbReference type="ARBA" id="ARBA00022827"/>
    </source>
</evidence>
<dbReference type="PANTHER" id="PTHR46972">
    <property type="entry name" value="MONOOXYGENASE ASQM-RELATED"/>
    <property type="match status" value="1"/>
</dbReference>
<dbReference type="PANTHER" id="PTHR46972:SF1">
    <property type="entry name" value="FAD DEPENDENT OXIDOREDUCTASE DOMAIN-CONTAINING PROTEIN"/>
    <property type="match status" value="1"/>
</dbReference>
<keyword evidence="1" id="KW-0285">Flavoprotein</keyword>
<protein>
    <submittedName>
        <fullName evidence="6">Monooxygenase FAD-binding protein</fullName>
    </submittedName>
</protein>
<evidence type="ECO:0000259" key="5">
    <source>
        <dbReference type="Pfam" id="PF01494"/>
    </source>
</evidence>
<sequence length="444" mass="49256">MSIWTISTGRWRHCVRRTPTALHRQPYALPRISHPIMSGMSTKSTSEQNPPRIAIIGGGLGGLSLLLTLFKRGIPATVYERDVDRHSRARLGGNLDLEWTTGQRALRENGLEDAFRKHSRRDAEVMKICGKAGVPLLEHAGPDPNDQSLKDSRPEIDRTVLRGMLLDAVPEDTIRWDHAFVSARALESGQYEVTFANGSVTVVDLVVGADGARSRVRPLVTDATPLYHGVTGVELSLMPEVATLPENRDIYDAVGPGTCFSTEDEKVFTFQRNHDGRIRAYAWHRAPLEWKLPDDPKEAKKALLEIFHDWAPWMRKFIELANDQSILPRPLFYLPVGHRWPHKPGFTLIGDAAHLMSPFGGSGANLAMVDGLELGLVLADVLKGGVDAGEREKAIAAFEESMCARAEQHSAKTMKHLEFSMSRSAPHSIVEVFKKIVGKEEGTY</sequence>
<dbReference type="EMBL" id="KZ084162">
    <property type="protein sequence ID" value="OSC96904.1"/>
    <property type="molecule type" value="Genomic_DNA"/>
</dbReference>
<dbReference type="Gene3D" id="3.50.50.60">
    <property type="entry name" value="FAD/NAD(P)-binding domain"/>
    <property type="match status" value="1"/>
</dbReference>
<dbReference type="InterPro" id="IPR002938">
    <property type="entry name" value="FAD-bd"/>
</dbReference>
<keyword evidence="2" id="KW-0274">FAD</keyword>
<dbReference type="InterPro" id="IPR036188">
    <property type="entry name" value="FAD/NAD-bd_sf"/>
</dbReference>
<gene>
    <name evidence="6" type="ORF">PYCCODRAFT_1440673</name>
</gene>
<dbReference type="GO" id="GO:0071949">
    <property type="term" value="F:FAD binding"/>
    <property type="evidence" value="ECO:0007669"/>
    <property type="project" value="InterPro"/>
</dbReference>
<dbReference type="PRINTS" id="PR00420">
    <property type="entry name" value="RNGMNOXGNASE"/>
</dbReference>
<reference evidence="6 7" key="1">
    <citation type="journal article" date="2015" name="Biotechnol. Biofuels">
        <title>Enhanced degradation of softwood versus hardwood by the white-rot fungus Pycnoporus coccineus.</title>
        <authorList>
            <person name="Couturier M."/>
            <person name="Navarro D."/>
            <person name="Chevret D."/>
            <person name="Henrissat B."/>
            <person name="Piumi F."/>
            <person name="Ruiz-Duenas F.J."/>
            <person name="Martinez A.T."/>
            <person name="Grigoriev I.V."/>
            <person name="Riley R."/>
            <person name="Lipzen A."/>
            <person name="Berrin J.G."/>
            <person name="Master E.R."/>
            <person name="Rosso M.N."/>
        </authorList>
    </citation>
    <scope>NUCLEOTIDE SEQUENCE [LARGE SCALE GENOMIC DNA]</scope>
    <source>
        <strain evidence="6 7">BRFM310</strain>
    </source>
</reference>
<accession>A0A1Y2I6X0</accession>
<dbReference type="GO" id="GO:0004497">
    <property type="term" value="F:monooxygenase activity"/>
    <property type="evidence" value="ECO:0007669"/>
    <property type="project" value="UniProtKB-KW"/>
</dbReference>
<dbReference type="Pfam" id="PF01494">
    <property type="entry name" value="FAD_binding_3"/>
    <property type="match status" value="1"/>
</dbReference>
<keyword evidence="7" id="KW-1185">Reference proteome</keyword>
<name>A0A1Y2I6X0_TRAC3</name>
<evidence type="ECO:0000313" key="7">
    <source>
        <dbReference type="Proteomes" id="UP000193067"/>
    </source>
</evidence>
<dbReference type="Proteomes" id="UP000193067">
    <property type="component" value="Unassembled WGS sequence"/>
</dbReference>
<proteinExistence type="predicted"/>
<keyword evidence="3" id="KW-0560">Oxidoreductase</keyword>
<evidence type="ECO:0000256" key="1">
    <source>
        <dbReference type="ARBA" id="ARBA00022630"/>
    </source>
</evidence>
<evidence type="ECO:0000256" key="3">
    <source>
        <dbReference type="ARBA" id="ARBA00023002"/>
    </source>
</evidence>
<evidence type="ECO:0000256" key="4">
    <source>
        <dbReference type="ARBA" id="ARBA00023033"/>
    </source>
</evidence>
<dbReference type="SUPFAM" id="SSF51905">
    <property type="entry name" value="FAD/NAD(P)-binding domain"/>
    <property type="match status" value="1"/>
</dbReference>